<keyword evidence="4" id="KW-0804">Transcription</keyword>
<dbReference type="Gene3D" id="1.10.357.10">
    <property type="entry name" value="Tetracycline Repressor, domain 2"/>
    <property type="match status" value="1"/>
</dbReference>
<evidence type="ECO:0000313" key="8">
    <source>
        <dbReference type="EMBL" id="GGM78041.1"/>
    </source>
</evidence>
<reference evidence="8" key="2">
    <citation type="submission" date="2020-09" db="EMBL/GenBank/DDBJ databases">
        <authorList>
            <person name="Sun Q."/>
            <person name="Ohkuma M."/>
        </authorList>
    </citation>
    <scope>NUCLEOTIDE SEQUENCE</scope>
    <source>
        <strain evidence="8">JCM 19831</strain>
    </source>
</reference>
<organism evidence="8 9">
    <name type="scientific">Dactylosporangium sucinum</name>
    <dbReference type="NCBI Taxonomy" id="1424081"/>
    <lineage>
        <taxon>Bacteria</taxon>
        <taxon>Bacillati</taxon>
        <taxon>Actinomycetota</taxon>
        <taxon>Actinomycetes</taxon>
        <taxon>Micromonosporales</taxon>
        <taxon>Micromonosporaceae</taxon>
        <taxon>Dactylosporangium</taxon>
    </lineage>
</organism>
<dbReference type="InterPro" id="IPR009057">
    <property type="entry name" value="Homeodomain-like_sf"/>
</dbReference>
<dbReference type="RefSeq" id="WP_190256606.1">
    <property type="nucleotide sequence ID" value="NZ_BMPI01000077.1"/>
</dbReference>
<dbReference type="EMBL" id="BMPI01000077">
    <property type="protein sequence ID" value="GGM78041.1"/>
    <property type="molecule type" value="Genomic_DNA"/>
</dbReference>
<evidence type="ECO:0000313" key="9">
    <source>
        <dbReference type="Proteomes" id="UP000642070"/>
    </source>
</evidence>
<dbReference type="PANTHER" id="PTHR30055">
    <property type="entry name" value="HTH-TYPE TRANSCRIPTIONAL REGULATOR RUTR"/>
    <property type="match status" value="1"/>
</dbReference>
<comment type="caution">
    <text evidence="8">The sequence shown here is derived from an EMBL/GenBank/DDBJ whole genome shotgun (WGS) entry which is preliminary data.</text>
</comment>
<proteinExistence type="predicted"/>
<dbReference type="InterPro" id="IPR036271">
    <property type="entry name" value="Tet_transcr_reg_TetR-rel_C_sf"/>
</dbReference>
<evidence type="ECO:0000256" key="4">
    <source>
        <dbReference type="ARBA" id="ARBA00023163"/>
    </source>
</evidence>
<accession>A0A917X567</accession>
<dbReference type="GO" id="GO:0000976">
    <property type="term" value="F:transcription cis-regulatory region binding"/>
    <property type="evidence" value="ECO:0007669"/>
    <property type="project" value="TreeGrafter"/>
</dbReference>
<sequence length="211" mass="23528">MTTTEGRKSARPRRGGGSAPEGSERRQSLLATAAGLFADNGFSATTVREIADAAGVLPGSLYHHFDSKEAIVDELLSSYLDQLVTTYRAIIAEPTPSDLTLSRLIIAAFESIVDHRAAVIVLQHEQLQLSRFPRFAYLAEREAEVERIWTDVIRQGVEEGVFRRYPEPGIVYRHARDCISAVARWYRPDGQLSFADLAKRYLTLLLHGLNT</sequence>
<keyword evidence="9" id="KW-1185">Reference proteome</keyword>
<dbReference type="SUPFAM" id="SSF46689">
    <property type="entry name" value="Homeodomain-like"/>
    <property type="match status" value="1"/>
</dbReference>
<dbReference type="PROSITE" id="PS50977">
    <property type="entry name" value="HTH_TETR_2"/>
    <property type="match status" value="1"/>
</dbReference>
<gene>
    <name evidence="8" type="ORF">GCM10007977_094410</name>
</gene>
<feature type="region of interest" description="Disordered" evidence="6">
    <location>
        <begin position="1"/>
        <end position="25"/>
    </location>
</feature>
<evidence type="ECO:0000256" key="2">
    <source>
        <dbReference type="ARBA" id="ARBA00023015"/>
    </source>
</evidence>
<dbReference type="Gene3D" id="1.10.10.60">
    <property type="entry name" value="Homeodomain-like"/>
    <property type="match status" value="1"/>
</dbReference>
<name>A0A917X567_9ACTN</name>
<keyword evidence="3 5" id="KW-0238">DNA-binding</keyword>
<evidence type="ECO:0000256" key="6">
    <source>
        <dbReference type="SAM" id="MobiDB-lite"/>
    </source>
</evidence>
<dbReference type="InterPro" id="IPR041490">
    <property type="entry name" value="KstR2_TetR_C"/>
</dbReference>
<dbReference type="PANTHER" id="PTHR30055:SF175">
    <property type="entry name" value="HTH-TYPE TRANSCRIPTIONAL REPRESSOR KSTR2"/>
    <property type="match status" value="1"/>
</dbReference>
<dbReference type="GO" id="GO:0003700">
    <property type="term" value="F:DNA-binding transcription factor activity"/>
    <property type="evidence" value="ECO:0007669"/>
    <property type="project" value="TreeGrafter"/>
</dbReference>
<feature type="domain" description="HTH tetR-type" evidence="7">
    <location>
        <begin position="23"/>
        <end position="83"/>
    </location>
</feature>
<keyword evidence="1" id="KW-0678">Repressor</keyword>
<evidence type="ECO:0000256" key="1">
    <source>
        <dbReference type="ARBA" id="ARBA00022491"/>
    </source>
</evidence>
<reference evidence="8" key="1">
    <citation type="journal article" date="2014" name="Int. J. Syst. Evol. Microbiol.">
        <title>Complete genome sequence of Corynebacterium casei LMG S-19264T (=DSM 44701T), isolated from a smear-ripened cheese.</title>
        <authorList>
            <consortium name="US DOE Joint Genome Institute (JGI-PGF)"/>
            <person name="Walter F."/>
            <person name="Albersmeier A."/>
            <person name="Kalinowski J."/>
            <person name="Ruckert C."/>
        </authorList>
    </citation>
    <scope>NUCLEOTIDE SEQUENCE</scope>
    <source>
        <strain evidence="8">JCM 19831</strain>
    </source>
</reference>
<dbReference type="Proteomes" id="UP000642070">
    <property type="component" value="Unassembled WGS sequence"/>
</dbReference>
<dbReference type="AlphaFoldDB" id="A0A917X567"/>
<dbReference type="SUPFAM" id="SSF48498">
    <property type="entry name" value="Tetracyclin repressor-like, C-terminal domain"/>
    <property type="match status" value="1"/>
</dbReference>
<protein>
    <submittedName>
        <fullName evidence="8">TetR family transcriptional regulator</fullName>
    </submittedName>
</protein>
<feature type="DNA-binding region" description="H-T-H motif" evidence="5">
    <location>
        <begin position="46"/>
        <end position="65"/>
    </location>
</feature>
<dbReference type="Pfam" id="PF00440">
    <property type="entry name" value="TetR_N"/>
    <property type="match status" value="1"/>
</dbReference>
<evidence type="ECO:0000256" key="5">
    <source>
        <dbReference type="PROSITE-ProRule" id="PRU00335"/>
    </source>
</evidence>
<evidence type="ECO:0000256" key="3">
    <source>
        <dbReference type="ARBA" id="ARBA00023125"/>
    </source>
</evidence>
<dbReference type="Pfam" id="PF17932">
    <property type="entry name" value="TetR_C_24"/>
    <property type="match status" value="1"/>
</dbReference>
<keyword evidence="2" id="KW-0805">Transcription regulation</keyword>
<dbReference type="InterPro" id="IPR001647">
    <property type="entry name" value="HTH_TetR"/>
</dbReference>
<dbReference type="InterPro" id="IPR050109">
    <property type="entry name" value="HTH-type_TetR-like_transc_reg"/>
</dbReference>
<dbReference type="PRINTS" id="PR00455">
    <property type="entry name" value="HTHTETR"/>
</dbReference>
<evidence type="ECO:0000259" key="7">
    <source>
        <dbReference type="PROSITE" id="PS50977"/>
    </source>
</evidence>